<gene>
    <name evidence="5" type="ORF">EXM22_10150</name>
</gene>
<feature type="transmembrane region" description="Helical" evidence="3">
    <location>
        <begin position="61"/>
        <end position="79"/>
    </location>
</feature>
<dbReference type="Gene3D" id="3.30.70.270">
    <property type="match status" value="1"/>
</dbReference>
<keyword evidence="6" id="KW-1185">Reference proteome</keyword>
<sequence>MIELDPRTVIFNNFIYMLCVTLFFFVASINKKSQFKGVRNWIFAFLLISLNFLILSLRSILPLQLVILLPHMMVLWAYVEIKRGLCYFYAVRNRISTDFIFLGFFSLFLVLNDSSTRLRIITVCIFSIFIFLDTILIFRKDENLLITKSRLIPNLYSVAIFVMILRMLFGLRWDPSGNPLNSGNNLSTISILFFITNIVIIFTLFSIVFEKILHERNKLIASLRDMALTDELTGLMNRRGFKDITKYEINRFTRTNKGFTHVLCDLDFFKNINDQYGHDGGDFALKVISQILQNNMRGADTTARWGGEEFVMLFPETDMDQALVVLERIRKEIENHIFEFNGFTFHITMSFGACYSNYPQMDMQSIIKRADENLFDAKNKGRNRIVISEIFSSF</sequence>
<dbReference type="NCBIfam" id="TIGR00254">
    <property type="entry name" value="GGDEF"/>
    <property type="match status" value="1"/>
</dbReference>
<evidence type="ECO:0000256" key="3">
    <source>
        <dbReference type="SAM" id="Phobius"/>
    </source>
</evidence>
<dbReference type="SMART" id="SM00267">
    <property type="entry name" value="GGDEF"/>
    <property type="match status" value="1"/>
</dbReference>
<feature type="domain" description="GGDEF" evidence="4">
    <location>
        <begin position="257"/>
        <end position="390"/>
    </location>
</feature>
<dbReference type="PANTHER" id="PTHR45138">
    <property type="entry name" value="REGULATORY COMPONENTS OF SENSORY TRANSDUCTION SYSTEM"/>
    <property type="match status" value="1"/>
</dbReference>
<dbReference type="InterPro" id="IPR050469">
    <property type="entry name" value="Diguanylate_Cyclase"/>
</dbReference>
<dbReference type="OrthoDB" id="9779586at2"/>
<keyword evidence="3" id="KW-0812">Transmembrane</keyword>
<organism evidence="5 6">
    <name type="scientific">Oceanispirochaeta crateris</name>
    <dbReference type="NCBI Taxonomy" id="2518645"/>
    <lineage>
        <taxon>Bacteria</taxon>
        <taxon>Pseudomonadati</taxon>
        <taxon>Spirochaetota</taxon>
        <taxon>Spirochaetia</taxon>
        <taxon>Spirochaetales</taxon>
        <taxon>Spirochaetaceae</taxon>
        <taxon>Oceanispirochaeta</taxon>
    </lineage>
</organism>
<dbReference type="Proteomes" id="UP000324209">
    <property type="component" value="Chromosome"/>
</dbReference>
<evidence type="ECO:0000256" key="2">
    <source>
        <dbReference type="ARBA" id="ARBA00034247"/>
    </source>
</evidence>
<proteinExistence type="predicted"/>
<keyword evidence="3" id="KW-1133">Transmembrane helix</keyword>
<reference evidence="5 6" key="1">
    <citation type="submission" date="2019-02" db="EMBL/GenBank/DDBJ databases">
        <title>Complete Genome Sequence and Methylome Analysis of free living Spirochaetas.</title>
        <authorList>
            <person name="Fomenkov A."/>
            <person name="Dubinina G."/>
            <person name="Leshcheva N."/>
            <person name="Mikheeva N."/>
            <person name="Grabovich M."/>
            <person name="Vincze T."/>
            <person name="Roberts R.J."/>
        </authorList>
    </citation>
    <scope>NUCLEOTIDE SEQUENCE [LARGE SCALE GENOMIC DNA]</scope>
    <source>
        <strain evidence="5 6">K2</strain>
    </source>
</reference>
<evidence type="ECO:0000256" key="1">
    <source>
        <dbReference type="ARBA" id="ARBA00012528"/>
    </source>
</evidence>
<dbReference type="EMBL" id="CP036150">
    <property type="protein sequence ID" value="QEN08332.1"/>
    <property type="molecule type" value="Genomic_DNA"/>
</dbReference>
<dbReference type="CDD" id="cd01949">
    <property type="entry name" value="GGDEF"/>
    <property type="match status" value="1"/>
</dbReference>
<dbReference type="EC" id="2.7.7.65" evidence="1"/>
<dbReference type="KEGG" id="ock:EXM22_10150"/>
<evidence type="ECO:0000313" key="5">
    <source>
        <dbReference type="EMBL" id="QEN08332.1"/>
    </source>
</evidence>
<feature type="transmembrane region" description="Helical" evidence="3">
    <location>
        <begin position="151"/>
        <end position="169"/>
    </location>
</feature>
<feature type="transmembrane region" description="Helical" evidence="3">
    <location>
        <begin position="189"/>
        <end position="209"/>
    </location>
</feature>
<dbReference type="InterPro" id="IPR043128">
    <property type="entry name" value="Rev_trsase/Diguanyl_cyclase"/>
</dbReference>
<comment type="catalytic activity">
    <reaction evidence="2">
        <text>2 GTP = 3',3'-c-di-GMP + 2 diphosphate</text>
        <dbReference type="Rhea" id="RHEA:24898"/>
        <dbReference type="ChEBI" id="CHEBI:33019"/>
        <dbReference type="ChEBI" id="CHEBI:37565"/>
        <dbReference type="ChEBI" id="CHEBI:58805"/>
        <dbReference type="EC" id="2.7.7.65"/>
    </reaction>
</comment>
<evidence type="ECO:0000313" key="6">
    <source>
        <dbReference type="Proteomes" id="UP000324209"/>
    </source>
</evidence>
<dbReference type="InterPro" id="IPR000160">
    <property type="entry name" value="GGDEF_dom"/>
</dbReference>
<dbReference type="InterPro" id="IPR029787">
    <property type="entry name" value="Nucleotide_cyclase"/>
</dbReference>
<dbReference type="SUPFAM" id="SSF55073">
    <property type="entry name" value="Nucleotide cyclase"/>
    <property type="match status" value="1"/>
</dbReference>
<dbReference type="RefSeq" id="WP_149486412.1">
    <property type="nucleotide sequence ID" value="NZ_CP036150.1"/>
</dbReference>
<protein>
    <recommendedName>
        <fullName evidence="1">diguanylate cyclase</fullName>
        <ecNumber evidence="1">2.7.7.65</ecNumber>
    </recommendedName>
</protein>
<dbReference type="PROSITE" id="PS50887">
    <property type="entry name" value="GGDEF"/>
    <property type="match status" value="1"/>
</dbReference>
<feature type="transmembrane region" description="Helical" evidence="3">
    <location>
        <begin position="38"/>
        <end position="55"/>
    </location>
</feature>
<accession>A0A5C1QQD1</accession>
<feature type="transmembrane region" description="Helical" evidence="3">
    <location>
        <begin position="117"/>
        <end position="139"/>
    </location>
</feature>
<feature type="transmembrane region" description="Helical" evidence="3">
    <location>
        <begin position="6"/>
        <end position="26"/>
    </location>
</feature>
<dbReference type="PANTHER" id="PTHR45138:SF9">
    <property type="entry name" value="DIGUANYLATE CYCLASE DGCM-RELATED"/>
    <property type="match status" value="1"/>
</dbReference>
<evidence type="ECO:0000259" key="4">
    <source>
        <dbReference type="PROSITE" id="PS50887"/>
    </source>
</evidence>
<dbReference type="AlphaFoldDB" id="A0A5C1QQD1"/>
<name>A0A5C1QQD1_9SPIO</name>
<dbReference type="FunFam" id="3.30.70.270:FF:000001">
    <property type="entry name" value="Diguanylate cyclase domain protein"/>
    <property type="match status" value="1"/>
</dbReference>
<keyword evidence="3" id="KW-0472">Membrane</keyword>
<feature type="transmembrane region" description="Helical" evidence="3">
    <location>
        <begin position="91"/>
        <end position="111"/>
    </location>
</feature>
<dbReference type="GO" id="GO:0052621">
    <property type="term" value="F:diguanylate cyclase activity"/>
    <property type="evidence" value="ECO:0007669"/>
    <property type="project" value="UniProtKB-EC"/>
</dbReference>
<dbReference type="Pfam" id="PF00990">
    <property type="entry name" value="GGDEF"/>
    <property type="match status" value="1"/>
</dbReference>